<protein>
    <recommendedName>
        <fullName evidence="4">Zinc-finger domain-containing protein</fullName>
    </recommendedName>
</protein>
<dbReference type="EMBL" id="JAKLTR010000002">
    <property type="protein sequence ID" value="MCG2613627.1"/>
    <property type="molecule type" value="Genomic_DNA"/>
</dbReference>
<gene>
    <name evidence="2" type="ORF">LZZ85_05015</name>
</gene>
<name>A0ABS9KMR8_9BACT</name>
<accession>A0ABS9KMR8</accession>
<evidence type="ECO:0000313" key="2">
    <source>
        <dbReference type="EMBL" id="MCG2613627.1"/>
    </source>
</evidence>
<reference evidence="2" key="1">
    <citation type="submission" date="2022-01" db="EMBL/GenBank/DDBJ databases">
        <authorList>
            <person name="Jo J.-H."/>
            <person name="Im W.-T."/>
        </authorList>
    </citation>
    <scope>NUCLEOTIDE SEQUENCE</scope>
    <source>
        <strain evidence="2">NA20</strain>
    </source>
</reference>
<evidence type="ECO:0000256" key="1">
    <source>
        <dbReference type="SAM" id="Phobius"/>
    </source>
</evidence>
<proteinExistence type="predicted"/>
<feature type="transmembrane region" description="Helical" evidence="1">
    <location>
        <begin position="139"/>
        <end position="159"/>
    </location>
</feature>
<evidence type="ECO:0008006" key="4">
    <source>
        <dbReference type="Google" id="ProtNLM"/>
    </source>
</evidence>
<sequence length="170" mass="19657">MSEQLTMEERLWEYIDGMSTPEEKTVIDQLIEANAEWRAKYGELLEAHQLMFSSELEEPSMRFTKNIMEEIAVLQIAPAAKSYINKKIIWGIAIFFITIIAGFLIYGIGQVKWSSGSDGTKIPVDFSKIDLSPMFNNTYINIFMMLNVVLGLFLFDRYLASKRRERHKEA</sequence>
<keyword evidence="1" id="KW-0472">Membrane</keyword>
<comment type="caution">
    <text evidence="2">The sequence shown here is derived from an EMBL/GenBank/DDBJ whole genome shotgun (WGS) entry which is preliminary data.</text>
</comment>
<organism evidence="2 3">
    <name type="scientific">Terrimonas ginsenosidimutans</name>
    <dbReference type="NCBI Taxonomy" id="2908004"/>
    <lineage>
        <taxon>Bacteria</taxon>
        <taxon>Pseudomonadati</taxon>
        <taxon>Bacteroidota</taxon>
        <taxon>Chitinophagia</taxon>
        <taxon>Chitinophagales</taxon>
        <taxon>Chitinophagaceae</taxon>
        <taxon>Terrimonas</taxon>
    </lineage>
</organism>
<keyword evidence="1" id="KW-1133">Transmembrane helix</keyword>
<keyword evidence="1" id="KW-0812">Transmembrane</keyword>
<evidence type="ECO:0000313" key="3">
    <source>
        <dbReference type="Proteomes" id="UP001165367"/>
    </source>
</evidence>
<dbReference type="RefSeq" id="WP_237869127.1">
    <property type="nucleotide sequence ID" value="NZ_JAKLTR010000002.1"/>
</dbReference>
<dbReference type="Proteomes" id="UP001165367">
    <property type="component" value="Unassembled WGS sequence"/>
</dbReference>
<feature type="transmembrane region" description="Helical" evidence="1">
    <location>
        <begin position="88"/>
        <end position="108"/>
    </location>
</feature>
<keyword evidence="3" id="KW-1185">Reference proteome</keyword>